<evidence type="ECO:0000313" key="1">
    <source>
        <dbReference type="Proteomes" id="UP000695000"/>
    </source>
</evidence>
<protein>
    <submittedName>
        <fullName evidence="2 3">Uncharacterized protein LOC108566782</fullName>
    </submittedName>
</protein>
<accession>A0ABM1N663</accession>
<sequence length="176" mass="20483">MKKIKFNDVIKEEVVQETKRISLRRNNDEDDDDDFNLSNDIQQSLSKQLSLNLDNLLEDMLVPDLTTVKDKGKSFDGVKLLSVSDKCIKVKSAKALQKEQTENVLRRKKRHMADLELDPDQYEKCKLVAVSYQDIVEKKDVQFWSNQTKAKVLKYKKDDKGDLVLQEDPFVSINYK</sequence>
<dbReference type="Proteomes" id="UP000695000">
    <property type="component" value="Unplaced"/>
</dbReference>
<name>A0ABM1N663_NICVS</name>
<organism evidence="1 2">
    <name type="scientific">Nicrophorus vespilloides</name>
    <name type="common">Boreal carrion beetle</name>
    <dbReference type="NCBI Taxonomy" id="110193"/>
    <lineage>
        <taxon>Eukaryota</taxon>
        <taxon>Metazoa</taxon>
        <taxon>Ecdysozoa</taxon>
        <taxon>Arthropoda</taxon>
        <taxon>Hexapoda</taxon>
        <taxon>Insecta</taxon>
        <taxon>Pterygota</taxon>
        <taxon>Neoptera</taxon>
        <taxon>Endopterygota</taxon>
        <taxon>Coleoptera</taxon>
        <taxon>Polyphaga</taxon>
        <taxon>Staphyliniformia</taxon>
        <taxon>Silphidae</taxon>
        <taxon>Nicrophorinae</taxon>
        <taxon>Nicrophorus</taxon>
    </lineage>
</organism>
<gene>
    <name evidence="2 3" type="primary">LOC108566782</name>
</gene>
<evidence type="ECO:0000313" key="2">
    <source>
        <dbReference type="RefSeq" id="XP_017782313.1"/>
    </source>
</evidence>
<dbReference type="RefSeq" id="XP_017782314.1">
    <property type="nucleotide sequence ID" value="XM_017926825.1"/>
</dbReference>
<dbReference type="RefSeq" id="XP_017782313.1">
    <property type="nucleotide sequence ID" value="XM_017926824.1"/>
</dbReference>
<evidence type="ECO:0000313" key="3">
    <source>
        <dbReference type="RefSeq" id="XP_017782314.1"/>
    </source>
</evidence>
<dbReference type="GeneID" id="108566782"/>
<proteinExistence type="predicted"/>
<keyword evidence="1" id="KW-1185">Reference proteome</keyword>
<reference evidence="2 3" key="1">
    <citation type="submission" date="2025-05" db="UniProtKB">
        <authorList>
            <consortium name="RefSeq"/>
        </authorList>
    </citation>
    <scope>IDENTIFICATION</scope>
    <source>
        <tissue evidence="2 3">Whole Larva</tissue>
    </source>
</reference>